<reference evidence="3" key="1">
    <citation type="journal article" date="2018" name="Nat. Microbiol.">
        <title>Leveraging single-cell genomics to expand the fungal tree of life.</title>
        <authorList>
            <person name="Ahrendt S.R."/>
            <person name="Quandt C.A."/>
            <person name="Ciobanu D."/>
            <person name="Clum A."/>
            <person name="Salamov A."/>
            <person name="Andreopoulos B."/>
            <person name="Cheng J.F."/>
            <person name="Woyke T."/>
            <person name="Pelin A."/>
            <person name="Henrissat B."/>
            <person name="Reynolds N.K."/>
            <person name="Benny G.L."/>
            <person name="Smith M.E."/>
            <person name="James T.Y."/>
            <person name="Grigoriev I.V."/>
        </authorList>
    </citation>
    <scope>NUCLEOTIDE SEQUENCE [LARGE SCALE GENOMIC DNA]</scope>
</reference>
<feature type="compositionally biased region" description="Polar residues" evidence="1">
    <location>
        <begin position="279"/>
        <end position="299"/>
    </location>
</feature>
<sequence>MMGTVGGLTPRVQGKARTGALSASLGGIHVKVHAQAVSLGYALKLFAHLALPNSHSRNYSWHWAIVTRPRHDAQLAPEHLHELEMEVGGKNETAAQTGHFGKLAPNLAHLFFHSRRDPVLGVRPRNVDDPREVWAQRKGKTTALRRGEKRLIPTENRKRSNRSVPVGVHKGEGKTATFAASIYFAPLQALSQARRQATAGKFSAGPPRSEEVSKVLRGAGVAGQGHSVSWAELSILCWSVTSLGRAGGRTATSLSGNPLFHLGARKKPGKGAGPFEHTGNPTNSDLQNGNVSGLPNITPQKKRRQKKSVPRPGALANLGSAPRRITGYGEQKGSEFNECKFTSSGLNVSGVLDLESDSQQAAPLPQFQPHAAMCLSFAHFCPPFHLQPPPDASRIMSDSSQPRLPTELIDEIVELLPVHVAVALRRKTVLRQHILNGRLRRQLRRALKRFDVDALEFFAGFCPQWNSTCPEWDYVVSEPEDGDNGWLTDEDDYEEEDSDEDSDEDDE</sequence>
<feature type="compositionally biased region" description="Basic residues" evidence="1">
    <location>
        <begin position="300"/>
        <end position="309"/>
    </location>
</feature>
<feature type="compositionally biased region" description="Acidic residues" evidence="1">
    <location>
        <begin position="478"/>
        <end position="507"/>
    </location>
</feature>
<dbReference type="EMBL" id="KZ996114">
    <property type="protein sequence ID" value="RKO89401.1"/>
    <property type="molecule type" value="Genomic_DNA"/>
</dbReference>
<feature type="region of interest" description="Disordered" evidence="1">
    <location>
        <begin position="267"/>
        <end position="329"/>
    </location>
</feature>
<keyword evidence="3" id="KW-1185">Reference proteome</keyword>
<dbReference type="AlphaFoldDB" id="A0A4P9WA05"/>
<accession>A0A4P9WA05</accession>
<evidence type="ECO:0000313" key="2">
    <source>
        <dbReference type="EMBL" id="RKO89401.1"/>
    </source>
</evidence>
<organism evidence="2 3">
    <name type="scientific">Blyttiomyces helicus</name>
    <dbReference type="NCBI Taxonomy" id="388810"/>
    <lineage>
        <taxon>Eukaryota</taxon>
        <taxon>Fungi</taxon>
        <taxon>Fungi incertae sedis</taxon>
        <taxon>Chytridiomycota</taxon>
        <taxon>Chytridiomycota incertae sedis</taxon>
        <taxon>Chytridiomycetes</taxon>
        <taxon>Chytridiomycetes incertae sedis</taxon>
        <taxon>Blyttiomyces</taxon>
    </lineage>
</organism>
<gene>
    <name evidence="2" type="ORF">BDK51DRAFT_38863</name>
</gene>
<dbReference type="Proteomes" id="UP000269721">
    <property type="component" value="Unassembled WGS sequence"/>
</dbReference>
<feature type="region of interest" description="Disordered" evidence="1">
    <location>
        <begin position="477"/>
        <end position="507"/>
    </location>
</feature>
<name>A0A4P9WA05_9FUNG</name>
<protein>
    <submittedName>
        <fullName evidence="2">Uncharacterized protein</fullName>
    </submittedName>
</protein>
<proteinExistence type="predicted"/>
<evidence type="ECO:0000313" key="3">
    <source>
        <dbReference type="Proteomes" id="UP000269721"/>
    </source>
</evidence>
<evidence type="ECO:0000256" key="1">
    <source>
        <dbReference type="SAM" id="MobiDB-lite"/>
    </source>
</evidence>